<dbReference type="Proteomes" id="UP000014417">
    <property type="component" value="Unassembled WGS sequence"/>
</dbReference>
<name>S2WYV1_9ACTN</name>
<comment type="caution">
    <text evidence="1">The sequence shown here is derived from an EMBL/GenBank/DDBJ whole genome shotgun (WGS) entry which is preliminary data.</text>
</comment>
<proteinExistence type="predicted"/>
<dbReference type="HOGENOM" id="CLU_2261277_0_0_11"/>
<evidence type="ECO:0000313" key="2">
    <source>
        <dbReference type="Proteomes" id="UP000014417"/>
    </source>
</evidence>
<dbReference type="STRING" id="883161.HMPREF9306_01232"/>
<protein>
    <submittedName>
        <fullName evidence="1">Uncharacterized protein</fullName>
    </submittedName>
</protein>
<accession>S2WYV1</accession>
<gene>
    <name evidence="1" type="ORF">HMPREF9306_01232</name>
</gene>
<dbReference type="RefSeq" id="WP_016456062.1">
    <property type="nucleotide sequence ID" value="NZ_KE150269.1"/>
</dbReference>
<organism evidence="1 2">
    <name type="scientific">Propionimicrobium lymphophilum ACS-093-V-SCH5</name>
    <dbReference type="NCBI Taxonomy" id="883161"/>
    <lineage>
        <taxon>Bacteria</taxon>
        <taxon>Bacillati</taxon>
        <taxon>Actinomycetota</taxon>
        <taxon>Actinomycetes</taxon>
        <taxon>Propionibacteriales</taxon>
        <taxon>Propionibacteriaceae</taxon>
        <taxon>Propionimicrobium</taxon>
    </lineage>
</organism>
<keyword evidence="2" id="KW-1185">Reference proteome</keyword>
<dbReference type="PATRIC" id="fig|883161.3.peg.1225"/>
<reference evidence="1 2" key="1">
    <citation type="submission" date="2013-04" db="EMBL/GenBank/DDBJ databases">
        <title>The Genome Sequence of Propionimicrobium lymphophilum ACS-093-V-SCH5.</title>
        <authorList>
            <consortium name="The Broad Institute Genomics Platform"/>
            <person name="Earl A."/>
            <person name="Ward D."/>
            <person name="Feldgarden M."/>
            <person name="Gevers D."/>
            <person name="Saerens B."/>
            <person name="Vaneechoutte M."/>
            <person name="Walker B."/>
            <person name="Young S."/>
            <person name="Zeng Q."/>
            <person name="Gargeya S."/>
            <person name="Fitzgerald M."/>
            <person name="Haas B."/>
            <person name="Abouelleil A."/>
            <person name="Allen A.W."/>
            <person name="Alvarado L."/>
            <person name="Arachchi H.M."/>
            <person name="Berlin A.M."/>
            <person name="Chapman S.B."/>
            <person name="Gainer-Dewar J."/>
            <person name="Goldberg J."/>
            <person name="Griggs A."/>
            <person name="Gujja S."/>
            <person name="Hansen M."/>
            <person name="Howarth C."/>
            <person name="Imamovic A."/>
            <person name="Ireland A."/>
            <person name="Larimer J."/>
            <person name="McCowan C."/>
            <person name="Murphy C."/>
            <person name="Pearson M."/>
            <person name="Poon T.W."/>
            <person name="Priest M."/>
            <person name="Roberts A."/>
            <person name="Saif S."/>
            <person name="Shea T."/>
            <person name="Sisk P."/>
            <person name="Sykes S."/>
            <person name="Wortman J."/>
            <person name="Nusbaum C."/>
            <person name="Birren B."/>
        </authorList>
    </citation>
    <scope>NUCLEOTIDE SEQUENCE [LARGE SCALE GENOMIC DNA]</scope>
    <source>
        <strain evidence="1 2">ACS-093-V-SCH5</strain>
    </source>
</reference>
<dbReference type="EMBL" id="AGZR01000006">
    <property type="protein sequence ID" value="EPD32924.1"/>
    <property type="molecule type" value="Genomic_DNA"/>
</dbReference>
<evidence type="ECO:0000313" key="1">
    <source>
        <dbReference type="EMBL" id="EPD32924.1"/>
    </source>
</evidence>
<sequence length="103" mass="11064">MSYVFTDDTAELLASRPLVVNMDRLEEISQITVTMIALSSKARVYRTRVIQALVWAIADGEHPKLAADAAGMGVDDILPAAARAHVEVPASVREAVMRASLAS</sequence>
<dbReference type="AlphaFoldDB" id="S2WYV1"/>